<dbReference type="Proteomes" id="UP000607653">
    <property type="component" value="Unassembled WGS sequence"/>
</dbReference>
<evidence type="ECO:0000256" key="6">
    <source>
        <dbReference type="SAM" id="MobiDB-lite"/>
    </source>
</evidence>
<comment type="subcellular location">
    <subcellularLocation>
        <location evidence="1">Nucleus</location>
    </subcellularLocation>
</comment>
<dbReference type="InterPro" id="IPR000232">
    <property type="entry name" value="HSF_DNA-bd"/>
</dbReference>
<dbReference type="PANTHER" id="PTHR10015">
    <property type="entry name" value="HEAT SHOCK TRANSCRIPTION FACTOR"/>
    <property type="match status" value="1"/>
</dbReference>
<dbReference type="Gene3D" id="1.10.10.10">
    <property type="entry name" value="Winged helix-like DNA-binding domain superfamily/Winged helix DNA-binding domain"/>
    <property type="match status" value="1"/>
</dbReference>
<organism evidence="8 9">
    <name type="scientific">Nelumbo nucifera</name>
    <name type="common">Sacred lotus</name>
    <dbReference type="NCBI Taxonomy" id="4432"/>
    <lineage>
        <taxon>Eukaryota</taxon>
        <taxon>Viridiplantae</taxon>
        <taxon>Streptophyta</taxon>
        <taxon>Embryophyta</taxon>
        <taxon>Tracheophyta</taxon>
        <taxon>Spermatophyta</taxon>
        <taxon>Magnoliopsida</taxon>
        <taxon>Proteales</taxon>
        <taxon>Nelumbonaceae</taxon>
        <taxon>Nelumbo</taxon>
    </lineage>
</organism>
<evidence type="ECO:0000256" key="2">
    <source>
        <dbReference type="ARBA" id="ARBA00023016"/>
    </source>
</evidence>
<keyword evidence="3" id="KW-0238">DNA-binding</keyword>
<evidence type="ECO:0000256" key="1">
    <source>
        <dbReference type="ARBA" id="ARBA00004123"/>
    </source>
</evidence>
<gene>
    <name evidence="8" type="ORF">HUJ06_009175</name>
</gene>
<keyword evidence="9" id="KW-1185">Reference proteome</keyword>
<dbReference type="PANTHER" id="PTHR10015:SF338">
    <property type="entry name" value="HEAT STRESS TRANSCRIPTION FACTOR A-2"/>
    <property type="match status" value="1"/>
</dbReference>
<evidence type="ECO:0000313" key="9">
    <source>
        <dbReference type="Proteomes" id="UP000607653"/>
    </source>
</evidence>
<dbReference type="AlphaFoldDB" id="A0A822Y8E6"/>
<feature type="compositionally biased region" description="Basic and acidic residues" evidence="6">
    <location>
        <begin position="98"/>
        <end position="111"/>
    </location>
</feature>
<dbReference type="Pfam" id="PF00447">
    <property type="entry name" value="HSF_DNA-bind"/>
    <property type="match status" value="1"/>
</dbReference>
<reference evidence="8 9" key="1">
    <citation type="journal article" date="2020" name="Mol. Biol. Evol.">
        <title>Distinct Expression and Methylation Patterns for Genes with Different Fates following a Single Whole-Genome Duplication in Flowering Plants.</title>
        <authorList>
            <person name="Shi T."/>
            <person name="Rahmani R.S."/>
            <person name="Gugger P.F."/>
            <person name="Wang M."/>
            <person name="Li H."/>
            <person name="Zhang Y."/>
            <person name="Li Z."/>
            <person name="Wang Q."/>
            <person name="Van de Peer Y."/>
            <person name="Marchal K."/>
            <person name="Chen J."/>
        </authorList>
    </citation>
    <scope>NUCLEOTIDE SEQUENCE [LARGE SCALE GENOMIC DNA]</scope>
    <source>
        <tissue evidence="8">Leaf</tissue>
    </source>
</reference>
<dbReference type="GO" id="GO:0043565">
    <property type="term" value="F:sequence-specific DNA binding"/>
    <property type="evidence" value="ECO:0007669"/>
    <property type="project" value="InterPro"/>
</dbReference>
<protein>
    <recommendedName>
        <fullName evidence="7">HSF-type DNA-binding domain-containing protein</fullName>
    </recommendedName>
</protein>
<keyword evidence="2" id="KW-0346">Stress response</keyword>
<dbReference type="SUPFAM" id="SSF46785">
    <property type="entry name" value="Winged helix' DNA-binding domain"/>
    <property type="match status" value="1"/>
</dbReference>
<sequence length="126" mass="14130">MMPLQPMEGLHDAGPPLFLKKTYDMVKDLATNSIVFWSKACNSFIFWDSHKFSTNLLPKYFAENTRSVMSLGIPPPYNRVYDSERKEATGGGLTKAANSRERGGREWTEPNRKKKGREDEGEGGGG</sequence>
<dbReference type="GO" id="GO:0003700">
    <property type="term" value="F:DNA-binding transcription factor activity"/>
    <property type="evidence" value="ECO:0007669"/>
    <property type="project" value="InterPro"/>
</dbReference>
<keyword evidence="4" id="KW-0539">Nucleus</keyword>
<accession>A0A822Y8E6</accession>
<feature type="domain" description="HSF-type DNA-binding" evidence="7">
    <location>
        <begin position="14"/>
        <end position="113"/>
    </location>
</feature>
<evidence type="ECO:0000256" key="5">
    <source>
        <dbReference type="RuleBase" id="RU004020"/>
    </source>
</evidence>
<name>A0A822Y8E6_NELNU</name>
<evidence type="ECO:0000256" key="3">
    <source>
        <dbReference type="ARBA" id="ARBA00023125"/>
    </source>
</evidence>
<dbReference type="EMBL" id="DUZY01000003">
    <property type="protein sequence ID" value="DAD30324.1"/>
    <property type="molecule type" value="Genomic_DNA"/>
</dbReference>
<comment type="similarity">
    <text evidence="5">Belongs to the HSF family.</text>
</comment>
<dbReference type="InterPro" id="IPR036390">
    <property type="entry name" value="WH_DNA-bd_sf"/>
</dbReference>
<dbReference type="SMART" id="SM00415">
    <property type="entry name" value="HSF"/>
    <property type="match status" value="1"/>
</dbReference>
<proteinExistence type="inferred from homology"/>
<comment type="caution">
    <text evidence="8">The sequence shown here is derived from an EMBL/GenBank/DDBJ whole genome shotgun (WGS) entry which is preliminary data.</text>
</comment>
<evidence type="ECO:0000256" key="4">
    <source>
        <dbReference type="ARBA" id="ARBA00023242"/>
    </source>
</evidence>
<dbReference type="GO" id="GO:0005634">
    <property type="term" value="C:nucleus"/>
    <property type="evidence" value="ECO:0007669"/>
    <property type="project" value="UniProtKB-SubCell"/>
</dbReference>
<feature type="region of interest" description="Disordered" evidence="6">
    <location>
        <begin position="82"/>
        <end position="126"/>
    </location>
</feature>
<dbReference type="InterPro" id="IPR036388">
    <property type="entry name" value="WH-like_DNA-bd_sf"/>
</dbReference>
<evidence type="ECO:0000313" key="8">
    <source>
        <dbReference type="EMBL" id="DAD30324.1"/>
    </source>
</evidence>
<evidence type="ECO:0000259" key="7">
    <source>
        <dbReference type="SMART" id="SM00415"/>
    </source>
</evidence>